<evidence type="ECO:0000256" key="5">
    <source>
        <dbReference type="ARBA" id="ARBA00022750"/>
    </source>
</evidence>
<feature type="active site" evidence="9">
    <location>
        <position position="111"/>
    </location>
</feature>
<evidence type="ECO:0000256" key="1">
    <source>
        <dbReference type="ARBA" id="ARBA00006139"/>
    </source>
</evidence>
<comment type="subcellular location">
    <subcellularLocation>
        <location evidence="9">Cell membrane</location>
        <topology evidence="9">Multi-pass membrane protein</topology>
    </subcellularLocation>
</comment>
<dbReference type="Proteomes" id="UP000426246">
    <property type="component" value="Chromosome"/>
</dbReference>
<keyword evidence="5 9" id="KW-0064">Aspartyl protease</keyword>
<dbReference type="HAMAP" id="MF_00161">
    <property type="entry name" value="LspA"/>
    <property type="match status" value="1"/>
</dbReference>
<protein>
    <recommendedName>
        <fullName evidence="9">Lipoprotein signal peptidase</fullName>
        <ecNumber evidence="9">3.4.23.36</ecNumber>
    </recommendedName>
    <alternativeName>
        <fullName evidence="9">Prolipoprotein signal peptidase</fullName>
    </alternativeName>
    <alternativeName>
        <fullName evidence="9">Signal peptidase II</fullName>
        <shortName evidence="9">SPase II</shortName>
    </alternativeName>
</protein>
<dbReference type="NCBIfam" id="TIGR00077">
    <property type="entry name" value="lspA"/>
    <property type="match status" value="1"/>
</dbReference>
<dbReference type="UniPathway" id="UPA00665"/>
<gene>
    <name evidence="9 11" type="primary">lspA</name>
    <name evidence="11" type="ORF">EHS13_29110</name>
</gene>
<feature type="transmembrane region" description="Helical" evidence="9">
    <location>
        <begin position="121"/>
        <end position="145"/>
    </location>
</feature>
<keyword evidence="4 9" id="KW-0812">Transmembrane</keyword>
<dbReference type="GO" id="GO:0006508">
    <property type="term" value="P:proteolysis"/>
    <property type="evidence" value="ECO:0007669"/>
    <property type="project" value="UniProtKB-KW"/>
</dbReference>
<dbReference type="GO" id="GO:0005886">
    <property type="term" value="C:plasma membrane"/>
    <property type="evidence" value="ECO:0007669"/>
    <property type="project" value="UniProtKB-SubCell"/>
</dbReference>
<evidence type="ECO:0000313" key="11">
    <source>
        <dbReference type="EMBL" id="QGQ98653.1"/>
    </source>
</evidence>
<dbReference type="RefSeq" id="WP_155703762.1">
    <property type="nucleotide sequence ID" value="NZ_CP034235.1"/>
</dbReference>
<comment type="function">
    <text evidence="9">This protein specifically catalyzes the removal of signal peptides from prolipoproteins.</text>
</comment>
<feature type="transmembrane region" description="Helical" evidence="9">
    <location>
        <begin position="83"/>
        <end position="101"/>
    </location>
</feature>
<evidence type="ECO:0000256" key="8">
    <source>
        <dbReference type="ARBA" id="ARBA00023136"/>
    </source>
</evidence>
<comment type="pathway">
    <text evidence="9">Protein modification; lipoprotein biosynthesis (signal peptide cleavage).</text>
</comment>
<evidence type="ECO:0000256" key="9">
    <source>
        <dbReference type="HAMAP-Rule" id="MF_00161"/>
    </source>
</evidence>
<keyword evidence="12" id="KW-1185">Reference proteome</keyword>
<dbReference type="GO" id="GO:0004190">
    <property type="term" value="F:aspartic-type endopeptidase activity"/>
    <property type="evidence" value="ECO:0007669"/>
    <property type="project" value="UniProtKB-UniRule"/>
</dbReference>
<evidence type="ECO:0000256" key="2">
    <source>
        <dbReference type="ARBA" id="ARBA00022475"/>
    </source>
</evidence>
<evidence type="ECO:0000256" key="6">
    <source>
        <dbReference type="ARBA" id="ARBA00022801"/>
    </source>
</evidence>
<organism evidence="11 12">
    <name type="scientific">Paenibacillus psychroresistens</name>
    <dbReference type="NCBI Taxonomy" id="1778678"/>
    <lineage>
        <taxon>Bacteria</taxon>
        <taxon>Bacillati</taxon>
        <taxon>Bacillota</taxon>
        <taxon>Bacilli</taxon>
        <taxon>Bacillales</taxon>
        <taxon>Paenibacillaceae</taxon>
        <taxon>Paenibacillus</taxon>
    </lineage>
</organism>
<dbReference type="PANTHER" id="PTHR33695">
    <property type="entry name" value="LIPOPROTEIN SIGNAL PEPTIDASE"/>
    <property type="match status" value="1"/>
</dbReference>
<evidence type="ECO:0000256" key="3">
    <source>
        <dbReference type="ARBA" id="ARBA00022670"/>
    </source>
</evidence>
<keyword evidence="8 9" id="KW-0472">Membrane</keyword>
<keyword evidence="3 9" id="KW-0645">Protease</keyword>
<dbReference type="PANTHER" id="PTHR33695:SF1">
    <property type="entry name" value="LIPOPROTEIN SIGNAL PEPTIDASE"/>
    <property type="match status" value="1"/>
</dbReference>
<evidence type="ECO:0000313" key="12">
    <source>
        <dbReference type="Proteomes" id="UP000426246"/>
    </source>
</evidence>
<comment type="caution">
    <text evidence="9">Lacks conserved residue(s) required for the propagation of feature annotation.</text>
</comment>
<proteinExistence type="inferred from homology"/>
<keyword evidence="7 9" id="KW-1133">Transmembrane helix</keyword>
<sequence>MLFYICAAFVVLVDQASKILVRLNMEVGDTLPFWRNHVHFNFYENSGAAFSSFQGFGRYFVIVALALVVGVIYYRRKGELRGVFIELGTGFLVGGAIGNAIDRTLYNKVTDFLVFGQDGGILNLADIAINIGMFFIMVHTLLGFWKNRKSSSHEKPLNLQ</sequence>
<keyword evidence="2 9" id="KW-1003">Cell membrane</keyword>
<evidence type="ECO:0000256" key="4">
    <source>
        <dbReference type="ARBA" id="ARBA00022692"/>
    </source>
</evidence>
<dbReference type="Pfam" id="PF01252">
    <property type="entry name" value="Peptidase_A8"/>
    <property type="match status" value="1"/>
</dbReference>
<feature type="transmembrane region" description="Helical" evidence="9">
    <location>
        <begin position="56"/>
        <end position="74"/>
    </location>
</feature>
<dbReference type="OrthoDB" id="9810259at2"/>
<keyword evidence="6 9" id="KW-0378">Hydrolase</keyword>
<dbReference type="EC" id="3.4.23.36" evidence="9"/>
<dbReference type="PRINTS" id="PR00781">
    <property type="entry name" value="LIPOSIGPTASE"/>
</dbReference>
<dbReference type="EMBL" id="CP034235">
    <property type="protein sequence ID" value="QGQ98653.1"/>
    <property type="molecule type" value="Genomic_DNA"/>
</dbReference>
<name>A0A6B8RT75_9BACL</name>
<dbReference type="InterPro" id="IPR001872">
    <property type="entry name" value="Peptidase_A8"/>
</dbReference>
<evidence type="ECO:0000256" key="10">
    <source>
        <dbReference type="RuleBase" id="RU004181"/>
    </source>
</evidence>
<evidence type="ECO:0000256" key="7">
    <source>
        <dbReference type="ARBA" id="ARBA00022989"/>
    </source>
</evidence>
<comment type="similarity">
    <text evidence="1 9 10">Belongs to the peptidase A8 family.</text>
</comment>
<dbReference type="AlphaFoldDB" id="A0A6B8RT75"/>
<dbReference type="KEGG" id="ppsc:EHS13_29110"/>
<reference evidence="12" key="1">
    <citation type="submission" date="2018-11" db="EMBL/GenBank/DDBJ databases">
        <title>Complete genome sequence of Paenibacillus sp. ML311-T8.</title>
        <authorList>
            <person name="Nam Y.-D."/>
            <person name="Kang J."/>
            <person name="Chung W.-H."/>
            <person name="Park Y.S."/>
        </authorList>
    </citation>
    <scope>NUCLEOTIDE SEQUENCE [LARGE SCALE GENOMIC DNA]</scope>
    <source>
        <strain evidence="12">ML311-T8</strain>
    </source>
</reference>
<feature type="active site" evidence="9">
    <location>
        <position position="126"/>
    </location>
</feature>
<accession>A0A6B8RT75</accession>
<comment type="catalytic activity">
    <reaction evidence="9">
        <text>Release of signal peptides from bacterial membrane prolipoproteins. Hydrolyzes -Xaa-Yaa-Zaa-|-(S,diacylglyceryl)Cys-, in which Xaa is hydrophobic (preferably Leu), and Yaa (Ala or Ser) and Zaa (Gly or Ala) have small, neutral side chains.</text>
        <dbReference type="EC" id="3.4.23.36"/>
    </reaction>
</comment>